<keyword evidence="3" id="KW-1185">Reference proteome</keyword>
<gene>
    <name evidence="2" type="ORF">NQ318_017410</name>
</gene>
<dbReference type="Proteomes" id="UP001162162">
    <property type="component" value="Unassembled WGS sequence"/>
</dbReference>
<evidence type="ECO:0000313" key="3">
    <source>
        <dbReference type="Proteomes" id="UP001162162"/>
    </source>
</evidence>
<organism evidence="2 3">
    <name type="scientific">Aromia moschata</name>
    <dbReference type="NCBI Taxonomy" id="1265417"/>
    <lineage>
        <taxon>Eukaryota</taxon>
        <taxon>Metazoa</taxon>
        <taxon>Ecdysozoa</taxon>
        <taxon>Arthropoda</taxon>
        <taxon>Hexapoda</taxon>
        <taxon>Insecta</taxon>
        <taxon>Pterygota</taxon>
        <taxon>Neoptera</taxon>
        <taxon>Endopterygota</taxon>
        <taxon>Coleoptera</taxon>
        <taxon>Polyphaga</taxon>
        <taxon>Cucujiformia</taxon>
        <taxon>Chrysomeloidea</taxon>
        <taxon>Cerambycidae</taxon>
        <taxon>Cerambycinae</taxon>
        <taxon>Callichromatini</taxon>
        <taxon>Aromia</taxon>
    </lineage>
</organism>
<evidence type="ECO:0000313" key="2">
    <source>
        <dbReference type="EMBL" id="KAJ8958266.1"/>
    </source>
</evidence>
<dbReference type="EMBL" id="JAPWTK010000018">
    <property type="protein sequence ID" value="KAJ8958266.1"/>
    <property type="molecule type" value="Genomic_DNA"/>
</dbReference>
<proteinExistence type="predicted"/>
<sequence>MSKIRNRSVKTLPYDLSNLLTVSHKNKYRTNYQEVDYFGENIQDVNTTPPHMPFPSKDIPPQSFSALSSGDVDSITLELNKLSGLSSSSSLSWSDEYESETTKKVQDELERMDRVLRGEEPIPPHYDKDEYEQWMNIFPDLRITKG</sequence>
<feature type="compositionally biased region" description="Low complexity" evidence="1">
    <location>
        <begin position="84"/>
        <end position="94"/>
    </location>
</feature>
<name>A0AAV8Z2B2_9CUCU</name>
<protein>
    <submittedName>
        <fullName evidence="2">Uncharacterized protein</fullName>
    </submittedName>
</protein>
<feature type="compositionally biased region" description="Basic and acidic residues" evidence="1">
    <location>
        <begin position="100"/>
        <end position="109"/>
    </location>
</feature>
<evidence type="ECO:0000256" key="1">
    <source>
        <dbReference type="SAM" id="MobiDB-lite"/>
    </source>
</evidence>
<dbReference type="AlphaFoldDB" id="A0AAV8Z2B2"/>
<feature type="region of interest" description="Disordered" evidence="1">
    <location>
        <begin position="84"/>
        <end position="109"/>
    </location>
</feature>
<comment type="caution">
    <text evidence="2">The sequence shown here is derived from an EMBL/GenBank/DDBJ whole genome shotgun (WGS) entry which is preliminary data.</text>
</comment>
<accession>A0AAV8Z2B2</accession>
<reference evidence="2" key="1">
    <citation type="journal article" date="2023" name="Insect Mol. Biol.">
        <title>Genome sequencing provides insights into the evolution of gene families encoding plant cell wall-degrading enzymes in longhorned beetles.</title>
        <authorList>
            <person name="Shin N.R."/>
            <person name="Okamura Y."/>
            <person name="Kirsch R."/>
            <person name="Pauchet Y."/>
        </authorList>
    </citation>
    <scope>NUCLEOTIDE SEQUENCE</scope>
    <source>
        <strain evidence="2">AMC_N1</strain>
    </source>
</reference>